<accession>A0A543ADA8</accession>
<dbReference type="Proteomes" id="UP000320209">
    <property type="component" value="Unassembled WGS sequence"/>
</dbReference>
<dbReference type="Pfam" id="PF02470">
    <property type="entry name" value="MlaD"/>
    <property type="match status" value="1"/>
</dbReference>
<dbReference type="PANTHER" id="PTHR33371:SF18">
    <property type="entry name" value="MCE-FAMILY PROTEIN MCE3C"/>
    <property type="match status" value="1"/>
</dbReference>
<feature type="domain" description="Mce/MlaD" evidence="2">
    <location>
        <begin position="39"/>
        <end position="113"/>
    </location>
</feature>
<comment type="caution">
    <text evidence="4">The sequence shown here is derived from an EMBL/GenBank/DDBJ whole genome shotgun (WGS) entry which is preliminary data.</text>
</comment>
<dbReference type="InterPro" id="IPR052336">
    <property type="entry name" value="MlaD_Phospholipid_Transporter"/>
</dbReference>
<dbReference type="InterPro" id="IPR005693">
    <property type="entry name" value="Mce"/>
</dbReference>
<name>A0A543ADA8_9ACTN</name>
<dbReference type="InterPro" id="IPR003399">
    <property type="entry name" value="Mce/MlaD"/>
</dbReference>
<dbReference type="PRINTS" id="PR01782">
    <property type="entry name" value="MCEVIRFACTOR"/>
</dbReference>
<sequence length="325" mass="35499">MIPFRERNPVKIGAISIAVLVMMMVMAFKADSLPLIGGGTTYYANFSEAGGMKTGDEVRVAGVRVGKVNSIELDGDQVKVGFKIREKVNFGEKSGAGARVKTLLGDMYLELQPAGEGQMKAGSTIPVDRTESPYDVVQAFEGLADTSANIDKDQLAAALTTLADLTRTTPEEFQAALTGVSDLSRNLAAKDERIESLLTQLDRVTKVLDERDDDLITLMNNANQLFAALVERREAVHNLLVSTQQLSKELSMLVDDSRADLKPALESLDVILDVFTKNEENLEKSLRLMAPFYKVFNNTLGNGPWWDTYIQNMPPVPALTGGKNP</sequence>
<dbReference type="EMBL" id="VFOV01000001">
    <property type="protein sequence ID" value="TQL70496.1"/>
    <property type="molecule type" value="Genomic_DNA"/>
</dbReference>
<dbReference type="RefSeq" id="WP_141782212.1">
    <property type="nucleotide sequence ID" value="NZ_VFOV01000001.1"/>
</dbReference>
<dbReference type="GO" id="GO:0005576">
    <property type="term" value="C:extracellular region"/>
    <property type="evidence" value="ECO:0007669"/>
    <property type="project" value="TreeGrafter"/>
</dbReference>
<reference evidence="4 5" key="1">
    <citation type="submission" date="2019-06" db="EMBL/GenBank/DDBJ databases">
        <title>Sequencing the genomes of 1000 actinobacteria strains.</title>
        <authorList>
            <person name="Klenk H.-P."/>
        </authorList>
    </citation>
    <scope>NUCLEOTIDE SEQUENCE [LARGE SCALE GENOMIC DNA]</scope>
    <source>
        <strain evidence="4 5">DSM 25218</strain>
    </source>
</reference>
<evidence type="ECO:0000313" key="4">
    <source>
        <dbReference type="EMBL" id="TQL70496.1"/>
    </source>
</evidence>
<keyword evidence="1" id="KW-0472">Membrane</keyword>
<gene>
    <name evidence="4" type="ORF">FB381_4431</name>
</gene>
<evidence type="ECO:0000313" key="5">
    <source>
        <dbReference type="Proteomes" id="UP000320209"/>
    </source>
</evidence>
<evidence type="ECO:0000259" key="3">
    <source>
        <dbReference type="Pfam" id="PF11887"/>
    </source>
</evidence>
<dbReference type="OrthoDB" id="5241191at2"/>
<proteinExistence type="predicted"/>
<organism evidence="4 5">
    <name type="scientific">Nocardioides albertanoniae</name>
    <dbReference type="NCBI Taxonomy" id="1175486"/>
    <lineage>
        <taxon>Bacteria</taxon>
        <taxon>Bacillati</taxon>
        <taxon>Actinomycetota</taxon>
        <taxon>Actinomycetes</taxon>
        <taxon>Propionibacteriales</taxon>
        <taxon>Nocardioidaceae</taxon>
        <taxon>Nocardioides</taxon>
    </lineage>
</organism>
<dbReference type="NCBIfam" id="TIGR00996">
    <property type="entry name" value="Mtu_fam_mce"/>
    <property type="match status" value="1"/>
</dbReference>
<feature type="transmembrane region" description="Helical" evidence="1">
    <location>
        <begin position="12"/>
        <end position="30"/>
    </location>
</feature>
<dbReference type="Pfam" id="PF11887">
    <property type="entry name" value="Mce4_CUP1"/>
    <property type="match status" value="1"/>
</dbReference>
<evidence type="ECO:0000256" key="1">
    <source>
        <dbReference type="SAM" id="Phobius"/>
    </source>
</evidence>
<dbReference type="PANTHER" id="PTHR33371">
    <property type="entry name" value="INTERMEMBRANE PHOSPHOLIPID TRANSPORT SYSTEM BINDING PROTEIN MLAD-RELATED"/>
    <property type="match status" value="1"/>
</dbReference>
<protein>
    <submittedName>
        <fullName evidence="4">Phospholipid/cholesterol/gamma-HCH transport system substrate-binding protein</fullName>
    </submittedName>
</protein>
<feature type="domain" description="Mammalian cell entry C-terminal" evidence="3">
    <location>
        <begin position="118"/>
        <end position="302"/>
    </location>
</feature>
<evidence type="ECO:0000259" key="2">
    <source>
        <dbReference type="Pfam" id="PF02470"/>
    </source>
</evidence>
<keyword evidence="1" id="KW-1133">Transmembrane helix</keyword>
<dbReference type="AlphaFoldDB" id="A0A543ADA8"/>
<dbReference type="InterPro" id="IPR024516">
    <property type="entry name" value="Mce_C"/>
</dbReference>
<keyword evidence="1" id="KW-0812">Transmembrane</keyword>
<keyword evidence="5" id="KW-1185">Reference proteome</keyword>